<dbReference type="PROSITE" id="PS51257">
    <property type="entry name" value="PROKAR_LIPOPROTEIN"/>
    <property type="match status" value="1"/>
</dbReference>
<organism evidence="5 6">
    <name type="scientific">Gordonia caeni</name>
    <dbReference type="NCBI Taxonomy" id="1007097"/>
    <lineage>
        <taxon>Bacteria</taxon>
        <taxon>Bacillati</taxon>
        <taxon>Actinomycetota</taxon>
        <taxon>Actinomycetes</taxon>
        <taxon>Mycobacteriales</taxon>
        <taxon>Gordoniaceae</taxon>
        <taxon>Gordonia</taxon>
    </lineage>
</organism>
<dbReference type="Gene3D" id="3.40.50.2300">
    <property type="match status" value="2"/>
</dbReference>
<evidence type="ECO:0000313" key="6">
    <source>
        <dbReference type="Proteomes" id="UP001418444"/>
    </source>
</evidence>
<accession>A0ABP7NQN4</accession>
<feature type="domain" description="Leucine-binding protein" evidence="4">
    <location>
        <begin position="42"/>
        <end position="370"/>
    </location>
</feature>
<dbReference type="InterPro" id="IPR028081">
    <property type="entry name" value="Leu-bd"/>
</dbReference>
<dbReference type="SUPFAM" id="SSF53822">
    <property type="entry name" value="Periplasmic binding protein-like I"/>
    <property type="match status" value="1"/>
</dbReference>
<protein>
    <submittedName>
        <fullName evidence="5">ABC transporter substrate-binding protein</fullName>
    </submittedName>
</protein>
<comment type="similarity">
    <text evidence="1">Belongs to the leucine-binding protein family.</text>
</comment>
<dbReference type="Proteomes" id="UP001418444">
    <property type="component" value="Unassembled WGS sequence"/>
</dbReference>
<comment type="caution">
    <text evidence="5">The sequence shown here is derived from an EMBL/GenBank/DDBJ whole genome shotgun (WGS) entry which is preliminary data.</text>
</comment>
<name>A0ABP7NQN4_9ACTN</name>
<feature type="signal peptide" evidence="3">
    <location>
        <begin position="1"/>
        <end position="24"/>
    </location>
</feature>
<dbReference type="InterPro" id="IPR051010">
    <property type="entry name" value="BCAA_transport"/>
</dbReference>
<dbReference type="PANTHER" id="PTHR30483:SF6">
    <property type="entry name" value="PERIPLASMIC BINDING PROTEIN OF ABC TRANSPORTER FOR NATURAL AMINO ACIDS"/>
    <property type="match status" value="1"/>
</dbReference>
<sequence>MSPTRTTKALLACLTAVALTAVTACGSGGSGVVSGDGIAENIQIQAVNDQTGAVAYAGLGASRGAQLAIDEINDQGFLGDGVSISMGQSDTAGKIDRAVSDMTKAMSDPQIAAILGPTMGQQAAAVAPIVNQRKVPTVFTQSGAEGVVTGDYTFRATAPMESYYRIATQWLADNDLKKLSLIYNATFPTFAILGQDVVPEQAKELGLDIGQSLQTQSTTQDFTGQAQQIASANPQAVVMLLTAPQSVTFLKQLRQAGYTGQVVATSVQSAGNVAAAGAAADGLVYPVDFSSAMDTEEARDFVEAYQSKYGETPDPYAAEGYDALWWMAHGIKASGSSSREGIQQGMTQVARDGFTGAMGEISFDGNDMRVPGVMVRWENGEESLIS</sequence>
<dbReference type="InterPro" id="IPR028082">
    <property type="entry name" value="Peripla_BP_I"/>
</dbReference>
<evidence type="ECO:0000259" key="4">
    <source>
        <dbReference type="Pfam" id="PF13458"/>
    </source>
</evidence>
<dbReference type="PANTHER" id="PTHR30483">
    <property type="entry name" value="LEUCINE-SPECIFIC-BINDING PROTEIN"/>
    <property type="match status" value="1"/>
</dbReference>
<gene>
    <name evidence="5" type="ORF">GCM10022231_07620</name>
</gene>
<keyword evidence="2 3" id="KW-0732">Signal</keyword>
<reference evidence="6" key="1">
    <citation type="journal article" date="2019" name="Int. J. Syst. Evol. Microbiol.">
        <title>The Global Catalogue of Microorganisms (GCM) 10K type strain sequencing project: providing services to taxonomists for standard genome sequencing and annotation.</title>
        <authorList>
            <consortium name="The Broad Institute Genomics Platform"/>
            <consortium name="The Broad Institute Genome Sequencing Center for Infectious Disease"/>
            <person name="Wu L."/>
            <person name="Ma J."/>
        </authorList>
    </citation>
    <scope>NUCLEOTIDE SEQUENCE [LARGE SCALE GENOMIC DNA]</scope>
    <source>
        <strain evidence="6">JCM 16923</strain>
    </source>
</reference>
<evidence type="ECO:0000256" key="3">
    <source>
        <dbReference type="SAM" id="SignalP"/>
    </source>
</evidence>
<evidence type="ECO:0000313" key="5">
    <source>
        <dbReference type="EMBL" id="GAA3952167.1"/>
    </source>
</evidence>
<dbReference type="EMBL" id="BAAAZW010000002">
    <property type="protein sequence ID" value="GAA3952167.1"/>
    <property type="molecule type" value="Genomic_DNA"/>
</dbReference>
<dbReference type="RefSeq" id="WP_344780775.1">
    <property type="nucleotide sequence ID" value="NZ_BAAAZW010000002.1"/>
</dbReference>
<proteinExistence type="inferred from homology"/>
<keyword evidence="6" id="KW-1185">Reference proteome</keyword>
<evidence type="ECO:0000256" key="2">
    <source>
        <dbReference type="ARBA" id="ARBA00022729"/>
    </source>
</evidence>
<dbReference type="Pfam" id="PF13458">
    <property type="entry name" value="Peripla_BP_6"/>
    <property type="match status" value="1"/>
</dbReference>
<evidence type="ECO:0000256" key="1">
    <source>
        <dbReference type="ARBA" id="ARBA00010062"/>
    </source>
</evidence>
<feature type="chain" id="PRO_5047476708" evidence="3">
    <location>
        <begin position="25"/>
        <end position="386"/>
    </location>
</feature>